<dbReference type="SMART" id="SM00267">
    <property type="entry name" value="GGDEF"/>
    <property type="match status" value="1"/>
</dbReference>
<organism evidence="2 3">
    <name type="scientific">Candidatus Bilophila faecipullorum</name>
    <dbReference type="NCBI Taxonomy" id="2838482"/>
    <lineage>
        <taxon>Bacteria</taxon>
        <taxon>Pseudomonadati</taxon>
        <taxon>Thermodesulfobacteriota</taxon>
        <taxon>Desulfovibrionia</taxon>
        <taxon>Desulfovibrionales</taxon>
        <taxon>Desulfovibrionaceae</taxon>
        <taxon>Bilophila</taxon>
    </lineage>
</organism>
<evidence type="ECO:0000313" key="3">
    <source>
        <dbReference type="Proteomes" id="UP000824264"/>
    </source>
</evidence>
<feature type="domain" description="GGDEF" evidence="1">
    <location>
        <begin position="110"/>
        <end position="241"/>
    </location>
</feature>
<dbReference type="Gene3D" id="3.30.70.270">
    <property type="match status" value="1"/>
</dbReference>
<sequence length="250" mass="27074">MADDAALIADIARILKDIAWGEPERVADLFRYTGDPVVPSHVAELAERIGTIIVQKEVREFQLETLIEDLFATRKALVRARHDPLTGLPNRAMFEEALDKACAQAVDCGADLALLLVDFDGFKSVNDTLGHDAGDALLTEGAARIAACVGEYGMIGRMGGDEFAVLLVGRTESEVLEVAGAVLESLRRPFPLRESVRISASVGVAFSAPEASTPAALMKNADVAMYRAKGDGRDRMQVYRSSAVARDWRR</sequence>
<evidence type="ECO:0000313" key="2">
    <source>
        <dbReference type="EMBL" id="HIW79316.1"/>
    </source>
</evidence>
<dbReference type="EMBL" id="DXGI01000350">
    <property type="protein sequence ID" value="HIW79316.1"/>
    <property type="molecule type" value="Genomic_DNA"/>
</dbReference>
<dbReference type="AlphaFoldDB" id="A0A9D1R394"/>
<gene>
    <name evidence="2" type="ORF">H9874_09260</name>
</gene>
<dbReference type="InterPro" id="IPR043128">
    <property type="entry name" value="Rev_trsase/Diguanyl_cyclase"/>
</dbReference>
<accession>A0A9D1R394</accession>
<proteinExistence type="predicted"/>
<dbReference type="PANTHER" id="PTHR46663:SF3">
    <property type="entry name" value="SLL0267 PROTEIN"/>
    <property type="match status" value="1"/>
</dbReference>
<dbReference type="InterPro" id="IPR000160">
    <property type="entry name" value="GGDEF_dom"/>
</dbReference>
<dbReference type="PANTHER" id="PTHR46663">
    <property type="entry name" value="DIGUANYLATE CYCLASE DGCT-RELATED"/>
    <property type="match status" value="1"/>
</dbReference>
<dbReference type="CDD" id="cd01949">
    <property type="entry name" value="GGDEF"/>
    <property type="match status" value="1"/>
</dbReference>
<dbReference type="InterPro" id="IPR029787">
    <property type="entry name" value="Nucleotide_cyclase"/>
</dbReference>
<reference evidence="2" key="2">
    <citation type="submission" date="2021-04" db="EMBL/GenBank/DDBJ databases">
        <authorList>
            <person name="Gilroy R."/>
        </authorList>
    </citation>
    <scope>NUCLEOTIDE SEQUENCE</scope>
    <source>
        <strain evidence="2">ChiSxjej5B17-1746</strain>
    </source>
</reference>
<name>A0A9D1R394_9BACT</name>
<dbReference type="Proteomes" id="UP000824264">
    <property type="component" value="Unassembled WGS sequence"/>
</dbReference>
<protein>
    <submittedName>
        <fullName evidence="2">GGDEF domain-containing protein</fullName>
    </submittedName>
</protein>
<dbReference type="InterPro" id="IPR052163">
    <property type="entry name" value="DGC-Regulatory_Protein"/>
</dbReference>
<reference evidence="2" key="1">
    <citation type="journal article" date="2021" name="PeerJ">
        <title>Extensive microbial diversity within the chicken gut microbiome revealed by metagenomics and culture.</title>
        <authorList>
            <person name="Gilroy R."/>
            <person name="Ravi A."/>
            <person name="Getino M."/>
            <person name="Pursley I."/>
            <person name="Horton D.L."/>
            <person name="Alikhan N.F."/>
            <person name="Baker D."/>
            <person name="Gharbi K."/>
            <person name="Hall N."/>
            <person name="Watson M."/>
            <person name="Adriaenssens E.M."/>
            <person name="Foster-Nyarko E."/>
            <person name="Jarju S."/>
            <person name="Secka A."/>
            <person name="Antonio M."/>
            <person name="Oren A."/>
            <person name="Chaudhuri R.R."/>
            <person name="La Ragione R."/>
            <person name="Hildebrand F."/>
            <person name="Pallen M.J."/>
        </authorList>
    </citation>
    <scope>NUCLEOTIDE SEQUENCE</scope>
    <source>
        <strain evidence="2">ChiSxjej5B17-1746</strain>
    </source>
</reference>
<dbReference type="GO" id="GO:0003824">
    <property type="term" value="F:catalytic activity"/>
    <property type="evidence" value="ECO:0007669"/>
    <property type="project" value="UniProtKB-ARBA"/>
</dbReference>
<dbReference type="SUPFAM" id="SSF55073">
    <property type="entry name" value="Nucleotide cyclase"/>
    <property type="match status" value="1"/>
</dbReference>
<dbReference type="FunFam" id="3.30.70.270:FF:000001">
    <property type="entry name" value="Diguanylate cyclase domain protein"/>
    <property type="match status" value="1"/>
</dbReference>
<dbReference type="Pfam" id="PF00990">
    <property type="entry name" value="GGDEF"/>
    <property type="match status" value="1"/>
</dbReference>
<comment type="caution">
    <text evidence="2">The sequence shown here is derived from an EMBL/GenBank/DDBJ whole genome shotgun (WGS) entry which is preliminary data.</text>
</comment>
<evidence type="ECO:0000259" key="1">
    <source>
        <dbReference type="PROSITE" id="PS50887"/>
    </source>
</evidence>
<dbReference type="PROSITE" id="PS50887">
    <property type="entry name" value="GGDEF"/>
    <property type="match status" value="1"/>
</dbReference>
<dbReference type="NCBIfam" id="TIGR00254">
    <property type="entry name" value="GGDEF"/>
    <property type="match status" value="1"/>
</dbReference>